<dbReference type="Proteomes" id="UP000514713">
    <property type="component" value="Plasmid pNe_3"/>
</dbReference>
<protein>
    <submittedName>
        <fullName evidence="5">Type 1 glutamine amidotransferase domain-containing protein</fullName>
    </submittedName>
</protein>
<dbReference type="EMBL" id="CP054695">
    <property type="protein sequence ID" value="QMS86176.1"/>
    <property type="molecule type" value="Genomic_DNA"/>
</dbReference>
<feature type="coiled-coil region" evidence="4">
    <location>
        <begin position="100"/>
        <end position="127"/>
    </location>
</feature>
<evidence type="ECO:0000313" key="5">
    <source>
        <dbReference type="EMBL" id="QMS86176.1"/>
    </source>
</evidence>
<dbReference type="InterPro" id="IPR050325">
    <property type="entry name" value="Prot/Nucl_acid_deglycase"/>
</dbReference>
<name>A0A7D7L831_9NOSO</name>
<accession>A0A7D7L831</accession>
<comment type="similarity">
    <text evidence="3">Belongs to the peptidase C56 family. HSP31-like subfamily.</text>
</comment>
<dbReference type="KEGG" id="ned:HUN01_00665"/>
<dbReference type="InterPro" id="IPR032633">
    <property type="entry name" value="ThiJ-like"/>
</dbReference>
<keyword evidence="1" id="KW-0346">Stress response</keyword>
<evidence type="ECO:0000313" key="6">
    <source>
        <dbReference type="Proteomes" id="UP000514713"/>
    </source>
</evidence>
<reference evidence="6" key="1">
    <citation type="submission" date="2020-06" db="EMBL/GenBank/DDBJ databases">
        <title>Nostoc edaphicum CCNP1411 genome.</title>
        <authorList>
            <person name="Fidor A."/>
            <person name="Grabski M."/>
            <person name="Gawor J."/>
            <person name="Gromadka R."/>
            <person name="Wegrzyn G."/>
            <person name="Mazur-Marzec H."/>
        </authorList>
    </citation>
    <scope>NUCLEOTIDE SEQUENCE [LARGE SCALE GENOMIC DNA]</scope>
    <source>
        <strain evidence="6">CCNP1411</strain>
        <plasmid evidence="6">pne_3</plasmid>
    </source>
</reference>
<dbReference type="PANTHER" id="PTHR48094:SF11">
    <property type="entry name" value="GLUTATHIONE-INDEPENDENT GLYOXALASE HSP31-RELATED"/>
    <property type="match status" value="1"/>
</dbReference>
<keyword evidence="5" id="KW-0614">Plasmid</keyword>
<dbReference type="PANTHER" id="PTHR48094">
    <property type="entry name" value="PROTEIN/NUCLEIC ACID DEGLYCASE DJ-1-RELATED"/>
    <property type="match status" value="1"/>
</dbReference>
<evidence type="ECO:0000256" key="4">
    <source>
        <dbReference type="SAM" id="Coils"/>
    </source>
</evidence>
<keyword evidence="6" id="KW-1185">Reference proteome</keyword>
<keyword evidence="5" id="KW-0315">Glutamine amidotransferase</keyword>
<gene>
    <name evidence="5" type="ORF">HUN01_00665</name>
</gene>
<dbReference type="GO" id="GO:0019243">
    <property type="term" value="P:methylglyoxal catabolic process to D-lactate via S-lactoyl-glutathione"/>
    <property type="evidence" value="ECO:0007669"/>
    <property type="project" value="TreeGrafter"/>
</dbReference>
<dbReference type="Gene3D" id="3.40.50.880">
    <property type="match status" value="1"/>
</dbReference>
<keyword evidence="2" id="KW-0456">Lyase</keyword>
<dbReference type="GO" id="GO:0019172">
    <property type="term" value="F:glyoxalase III activity"/>
    <property type="evidence" value="ECO:0007669"/>
    <property type="project" value="TreeGrafter"/>
</dbReference>
<keyword evidence="4" id="KW-0175">Coiled coil</keyword>
<proteinExistence type="inferred from homology"/>
<dbReference type="AlphaFoldDB" id="A0A7D7L831"/>
<organism evidence="5 6">
    <name type="scientific">Nostoc edaphicum CCNP1411</name>
    <dbReference type="NCBI Taxonomy" id="1472755"/>
    <lineage>
        <taxon>Bacteria</taxon>
        <taxon>Bacillati</taxon>
        <taxon>Cyanobacteriota</taxon>
        <taxon>Cyanophyceae</taxon>
        <taxon>Nostocales</taxon>
        <taxon>Nostocaceae</taxon>
        <taxon>Nostoc</taxon>
    </lineage>
</organism>
<geneLocation type="plasmid" evidence="6">
    <name>pne_3</name>
</geneLocation>
<dbReference type="GO" id="GO:0005737">
    <property type="term" value="C:cytoplasm"/>
    <property type="evidence" value="ECO:0007669"/>
    <property type="project" value="TreeGrafter"/>
</dbReference>
<evidence type="ECO:0000256" key="1">
    <source>
        <dbReference type="ARBA" id="ARBA00023016"/>
    </source>
</evidence>
<sequence length="275" mass="30702">MKKILTILSEYGYWGEELIGPLETFDAAGYQVDFATPTGKRPVALPPSIDPTYIDPPLGRTVVSEEMAQKVKQLDDPKNPRLDNPIILSEWLPDQPYWSAEKLIRELEAYNNALDELQNDLEQYDALLIVGGSGPIVDLVNNHRVHDLILSFYRVGKPIAAECYGVTCLAFARDLADRKSIIWGKHVTGHCKEYDYKDGTGFIGSDINMGPPPYPLEYILRDATGPDGGYHGNFGKEISVIVDYPFVTGRSTADSYTTGQKLVEVLEKGLKRYGW</sequence>
<dbReference type="RefSeq" id="WP_181927171.1">
    <property type="nucleotide sequence ID" value="NZ_CP054695.1"/>
</dbReference>
<dbReference type="CDD" id="cd03141">
    <property type="entry name" value="GATase1_Hsp31_like"/>
    <property type="match status" value="1"/>
</dbReference>
<dbReference type="GO" id="GO:0016740">
    <property type="term" value="F:transferase activity"/>
    <property type="evidence" value="ECO:0007669"/>
    <property type="project" value="UniProtKB-KW"/>
</dbReference>
<dbReference type="InterPro" id="IPR029062">
    <property type="entry name" value="Class_I_gatase-like"/>
</dbReference>
<dbReference type="Pfam" id="PF17124">
    <property type="entry name" value="ThiJ_like"/>
    <property type="match status" value="1"/>
</dbReference>
<evidence type="ECO:0000256" key="2">
    <source>
        <dbReference type="ARBA" id="ARBA00023239"/>
    </source>
</evidence>
<dbReference type="SUPFAM" id="SSF52317">
    <property type="entry name" value="Class I glutamine amidotransferase-like"/>
    <property type="match status" value="1"/>
</dbReference>
<keyword evidence="5" id="KW-0808">Transferase</keyword>
<evidence type="ECO:0000256" key="3">
    <source>
        <dbReference type="ARBA" id="ARBA00038493"/>
    </source>
</evidence>